<evidence type="ECO:0000256" key="3">
    <source>
        <dbReference type="ARBA" id="ARBA00023125"/>
    </source>
</evidence>
<keyword evidence="2" id="KW-0805">Transcription regulation</keyword>
<protein>
    <recommendedName>
        <fullName evidence="7">TF-B3 domain-containing protein</fullName>
    </recommendedName>
</protein>
<name>A0A9D5AKJ9_PEA</name>
<keyword evidence="9" id="KW-1185">Reference proteome</keyword>
<evidence type="ECO:0000313" key="8">
    <source>
        <dbReference type="EMBL" id="KAI5410604.1"/>
    </source>
</evidence>
<comment type="subcellular location">
    <subcellularLocation>
        <location evidence="1">Nucleus</location>
    </subcellularLocation>
</comment>
<dbReference type="InterPro" id="IPR015300">
    <property type="entry name" value="DNA-bd_pseudobarrel_sf"/>
</dbReference>
<feature type="non-terminal residue" evidence="8">
    <location>
        <position position="1"/>
    </location>
</feature>
<dbReference type="CDD" id="cd10017">
    <property type="entry name" value="B3_DNA"/>
    <property type="match status" value="1"/>
</dbReference>
<dbReference type="AlphaFoldDB" id="A0A9D5AKJ9"/>
<dbReference type="GO" id="GO:0003677">
    <property type="term" value="F:DNA binding"/>
    <property type="evidence" value="ECO:0007669"/>
    <property type="project" value="UniProtKB-KW"/>
</dbReference>
<gene>
    <name evidence="8" type="ORF">KIW84_055934</name>
</gene>
<organism evidence="8 9">
    <name type="scientific">Pisum sativum</name>
    <name type="common">Garden pea</name>
    <name type="synonym">Lathyrus oleraceus</name>
    <dbReference type="NCBI Taxonomy" id="3888"/>
    <lineage>
        <taxon>Eukaryota</taxon>
        <taxon>Viridiplantae</taxon>
        <taxon>Streptophyta</taxon>
        <taxon>Embryophyta</taxon>
        <taxon>Tracheophyta</taxon>
        <taxon>Spermatophyta</taxon>
        <taxon>Magnoliopsida</taxon>
        <taxon>eudicotyledons</taxon>
        <taxon>Gunneridae</taxon>
        <taxon>Pentapetalae</taxon>
        <taxon>rosids</taxon>
        <taxon>fabids</taxon>
        <taxon>Fabales</taxon>
        <taxon>Fabaceae</taxon>
        <taxon>Papilionoideae</taxon>
        <taxon>50 kb inversion clade</taxon>
        <taxon>NPAAA clade</taxon>
        <taxon>Hologalegina</taxon>
        <taxon>IRL clade</taxon>
        <taxon>Fabeae</taxon>
        <taxon>Lathyrus</taxon>
    </lineage>
</organism>
<keyword evidence="4" id="KW-0804">Transcription</keyword>
<evidence type="ECO:0000256" key="6">
    <source>
        <dbReference type="SAM" id="MobiDB-lite"/>
    </source>
</evidence>
<feature type="domain" description="TF-B3" evidence="7">
    <location>
        <begin position="1"/>
        <end position="47"/>
    </location>
</feature>
<dbReference type="SUPFAM" id="SSF101936">
    <property type="entry name" value="DNA-binding pseudobarrel domain"/>
    <property type="match status" value="1"/>
</dbReference>
<dbReference type="GO" id="GO:0005634">
    <property type="term" value="C:nucleus"/>
    <property type="evidence" value="ECO:0007669"/>
    <property type="project" value="UniProtKB-SubCell"/>
</dbReference>
<dbReference type="PROSITE" id="PS50863">
    <property type="entry name" value="B3"/>
    <property type="match status" value="1"/>
</dbReference>
<sequence>DANGRTIHTFCGGWMAFVRGNSIKVGDVCIFELIRECELRVRIAEIGKDGLDCQVGKLAFSMLRARHDVACRKTAKYMSKSPKVSPKSRNKVDLSDKRLSKMGQETVLSGRASNTSKIGVCPKSKPAKKKLDSCTVET</sequence>
<evidence type="ECO:0000256" key="5">
    <source>
        <dbReference type="ARBA" id="ARBA00023242"/>
    </source>
</evidence>
<dbReference type="EMBL" id="JAMSHJ010000005">
    <property type="protein sequence ID" value="KAI5410604.1"/>
    <property type="molecule type" value="Genomic_DNA"/>
</dbReference>
<reference evidence="8 9" key="1">
    <citation type="journal article" date="2022" name="Nat. Genet.">
        <title>Improved pea reference genome and pan-genome highlight genomic features and evolutionary characteristics.</title>
        <authorList>
            <person name="Yang T."/>
            <person name="Liu R."/>
            <person name="Luo Y."/>
            <person name="Hu S."/>
            <person name="Wang D."/>
            <person name="Wang C."/>
            <person name="Pandey M.K."/>
            <person name="Ge S."/>
            <person name="Xu Q."/>
            <person name="Li N."/>
            <person name="Li G."/>
            <person name="Huang Y."/>
            <person name="Saxena R.K."/>
            <person name="Ji Y."/>
            <person name="Li M."/>
            <person name="Yan X."/>
            <person name="He Y."/>
            <person name="Liu Y."/>
            <person name="Wang X."/>
            <person name="Xiang C."/>
            <person name="Varshney R.K."/>
            <person name="Ding H."/>
            <person name="Gao S."/>
            <person name="Zong X."/>
        </authorList>
    </citation>
    <scope>NUCLEOTIDE SEQUENCE [LARGE SCALE GENOMIC DNA]</scope>
    <source>
        <strain evidence="8 9">cv. Zhongwan 6</strain>
    </source>
</reference>
<comment type="caution">
    <text evidence="8">The sequence shown here is derived from an EMBL/GenBank/DDBJ whole genome shotgun (WGS) entry which is preliminary data.</text>
</comment>
<accession>A0A9D5AKJ9</accession>
<evidence type="ECO:0000313" key="9">
    <source>
        <dbReference type="Proteomes" id="UP001058974"/>
    </source>
</evidence>
<keyword evidence="5" id="KW-0539">Nucleus</keyword>
<keyword evidence="3" id="KW-0238">DNA-binding</keyword>
<dbReference type="InterPro" id="IPR003340">
    <property type="entry name" value="B3_DNA-bd"/>
</dbReference>
<dbReference type="Gramene" id="Psat05G0593400-T2">
    <property type="protein sequence ID" value="KAI5410604.1"/>
    <property type="gene ID" value="KIW84_055934"/>
</dbReference>
<evidence type="ECO:0000259" key="7">
    <source>
        <dbReference type="PROSITE" id="PS50863"/>
    </source>
</evidence>
<dbReference type="Gene3D" id="2.40.330.10">
    <property type="entry name" value="DNA-binding pseudobarrel domain"/>
    <property type="match status" value="1"/>
</dbReference>
<evidence type="ECO:0000256" key="4">
    <source>
        <dbReference type="ARBA" id="ARBA00023163"/>
    </source>
</evidence>
<dbReference type="Proteomes" id="UP001058974">
    <property type="component" value="Chromosome 5"/>
</dbReference>
<feature type="region of interest" description="Disordered" evidence="6">
    <location>
        <begin position="119"/>
        <end position="138"/>
    </location>
</feature>
<evidence type="ECO:0000256" key="2">
    <source>
        <dbReference type="ARBA" id="ARBA00023015"/>
    </source>
</evidence>
<proteinExistence type="predicted"/>
<evidence type="ECO:0000256" key="1">
    <source>
        <dbReference type="ARBA" id="ARBA00004123"/>
    </source>
</evidence>